<dbReference type="AlphaFoldDB" id="A0A0L0VYP9"/>
<feature type="region of interest" description="Disordered" evidence="2">
    <location>
        <begin position="517"/>
        <end position="551"/>
    </location>
</feature>
<sequence>MDSISEAGVTSWIRNQQSRTTRCSYQSCILYELFSASEKTSSQSTHAELHSVSIRCNIRKVVSPQAASWEILRTGLKELKGAGMILKVKESEDVPRGSSLQTCWILEPRTLEALRTIKTLMTQATSALGRKDDVIEAACRYFTEACRLAPLLFKMPILRKSFGQLKRLACLELLGSRASAKRVSAMSYFATNRKIKSESDDSEASFRRGQRQSRIGNPFVTTDRRGARGSYNTKEKKCNRFQIDFATSKKRSASTASGGNAPKRFRSSSSSSSEDSSTDEELVQRSLFTTGLSQGSSRDHSFPPKQQRLPRNSSRPSPIITQRIPNHSDHVAESSPLTSLLSGQGLLPLRRRNLSLTGTLAMNDIPSHSGESSPLTSLASVDQVFINNSSCPGLSRESSLLSSPIFAEEVVSHASTSKVLETSQSRISMPATDSLNLGETMPTNNHQCPVEPHELNINDGSQIYDTFNLLTNDPIVASAFTANGIPQERVASQTQNSTNATRSSQYVEAVDFHRSEAFDTSQGSQDPLSSGARGVDVPTVVPGDGSSEPVEIISIPDSEFSAAENDEDIIMEEQEHLPASLNYDDFSGVLGKLIDTQKPSTIVSSYLNGRVPQSLPVRTLHRLERAMNEDHERISQLEEEKRRLHLSNIELENELNAIDFADKRKAGEEILEKMAFYEKDRCISLNDQNGTQNTIDKAKLPAGSCLSLFKDHVDSMLAIAHVIGEKMIIYENLQSDSNNKDEEISSQEQEISGKWELIKEQIQILQNDVRLTSETNGYERMGLDEDTHLGDGVPSSSRGAMIKITKGWGEAVEAIDAISPLSPNFLQRASEFDPRRVLSGGPIARDEEETSNRHPLNPSILTITQGLKKSLEESNIENQKLASEVNHLTK</sequence>
<feature type="region of interest" description="Disordered" evidence="2">
    <location>
        <begin position="249"/>
        <end position="335"/>
    </location>
</feature>
<feature type="coiled-coil region" evidence="1">
    <location>
        <begin position="620"/>
        <end position="657"/>
    </location>
</feature>
<comment type="caution">
    <text evidence="3">The sequence shown here is derived from an EMBL/GenBank/DDBJ whole genome shotgun (WGS) entry which is preliminary data.</text>
</comment>
<evidence type="ECO:0000256" key="2">
    <source>
        <dbReference type="SAM" id="MobiDB-lite"/>
    </source>
</evidence>
<feature type="compositionally biased region" description="Polar residues" evidence="2">
    <location>
        <begin position="518"/>
        <end position="528"/>
    </location>
</feature>
<dbReference type="EMBL" id="AJIL01000014">
    <property type="protein sequence ID" value="KNF04125.1"/>
    <property type="molecule type" value="Genomic_DNA"/>
</dbReference>
<dbReference type="Proteomes" id="UP000054564">
    <property type="component" value="Unassembled WGS sequence"/>
</dbReference>
<feature type="compositionally biased region" description="Polar residues" evidence="2">
    <location>
        <begin position="286"/>
        <end position="296"/>
    </location>
</feature>
<keyword evidence="4" id="KW-1185">Reference proteome</keyword>
<feature type="compositionally biased region" description="Low complexity" evidence="2">
    <location>
        <begin position="534"/>
        <end position="545"/>
    </location>
</feature>
<feature type="region of interest" description="Disordered" evidence="2">
    <location>
        <begin position="199"/>
        <end position="233"/>
    </location>
</feature>
<evidence type="ECO:0000256" key="1">
    <source>
        <dbReference type="SAM" id="Coils"/>
    </source>
</evidence>
<keyword evidence="1" id="KW-0175">Coiled coil</keyword>
<proteinExistence type="predicted"/>
<organism evidence="3 4">
    <name type="scientific">Puccinia striiformis f. sp. tritici PST-78</name>
    <dbReference type="NCBI Taxonomy" id="1165861"/>
    <lineage>
        <taxon>Eukaryota</taxon>
        <taxon>Fungi</taxon>
        <taxon>Dikarya</taxon>
        <taxon>Basidiomycota</taxon>
        <taxon>Pucciniomycotina</taxon>
        <taxon>Pucciniomycetes</taxon>
        <taxon>Pucciniales</taxon>
        <taxon>Pucciniaceae</taxon>
        <taxon>Puccinia</taxon>
    </lineage>
</organism>
<reference evidence="4" key="1">
    <citation type="submission" date="2014-03" db="EMBL/GenBank/DDBJ databases">
        <title>The Genome Sequence of Puccinia striiformis f. sp. tritici PST-78.</title>
        <authorList>
            <consortium name="The Broad Institute Genome Sequencing Platform"/>
            <person name="Cuomo C."/>
            <person name="Hulbert S."/>
            <person name="Chen X."/>
            <person name="Walker B."/>
            <person name="Young S.K."/>
            <person name="Zeng Q."/>
            <person name="Gargeya S."/>
            <person name="Fitzgerald M."/>
            <person name="Haas B."/>
            <person name="Abouelleil A."/>
            <person name="Alvarado L."/>
            <person name="Arachchi H.M."/>
            <person name="Berlin A.M."/>
            <person name="Chapman S.B."/>
            <person name="Goldberg J."/>
            <person name="Griggs A."/>
            <person name="Gujja S."/>
            <person name="Hansen M."/>
            <person name="Howarth C."/>
            <person name="Imamovic A."/>
            <person name="Larimer J."/>
            <person name="McCowan C."/>
            <person name="Montmayeur A."/>
            <person name="Murphy C."/>
            <person name="Neiman D."/>
            <person name="Pearson M."/>
            <person name="Priest M."/>
            <person name="Roberts A."/>
            <person name="Saif S."/>
            <person name="Shea T."/>
            <person name="Sisk P."/>
            <person name="Sykes S."/>
            <person name="Wortman J."/>
            <person name="Nusbaum C."/>
            <person name="Birren B."/>
        </authorList>
    </citation>
    <scope>NUCLEOTIDE SEQUENCE [LARGE SCALE GENOMIC DNA]</scope>
    <source>
        <strain evidence="4">race PST-78</strain>
    </source>
</reference>
<dbReference type="OrthoDB" id="2517160at2759"/>
<gene>
    <name evidence="3" type="ORF">PSTG_02829</name>
</gene>
<evidence type="ECO:0000313" key="4">
    <source>
        <dbReference type="Proteomes" id="UP000054564"/>
    </source>
</evidence>
<feature type="region of interest" description="Disordered" evidence="2">
    <location>
        <begin position="836"/>
        <end position="858"/>
    </location>
</feature>
<accession>A0A0L0VYP9</accession>
<feature type="compositionally biased region" description="Polar residues" evidence="2">
    <location>
        <begin position="309"/>
        <end position="325"/>
    </location>
</feature>
<protein>
    <submittedName>
        <fullName evidence="3">Uncharacterized protein</fullName>
    </submittedName>
</protein>
<evidence type="ECO:0000313" key="3">
    <source>
        <dbReference type="EMBL" id="KNF04125.1"/>
    </source>
</evidence>
<name>A0A0L0VYP9_9BASI</name>